<keyword evidence="3" id="KW-1185">Reference proteome</keyword>
<reference evidence="2 3" key="1">
    <citation type="submission" date="2016-11" db="EMBL/GenBank/DDBJ databases">
        <title>The macronuclear genome of Stentor coeruleus: a giant cell with tiny introns.</title>
        <authorList>
            <person name="Slabodnick M."/>
            <person name="Ruby J.G."/>
            <person name="Reiff S.B."/>
            <person name="Swart E.C."/>
            <person name="Gosai S."/>
            <person name="Prabakaran S."/>
            <person name="Witkowska E."/>
            <person name="Larue G.E."/>
            <person name="Fisher S."/>
            <person name="Freeman R.M."/>
            <person name="Gunawardena J."/>
            <person name="Chu W."/>
            <person name="Stover N.A."/>
            <person name="Gregory B.D."/>
            <person name="Nowacki M."/>
            <person name="Derisi J."/>
            <person name="Roy S.W."/>
            <person name="Marshall W.F."/>
            <person name="Sood P."/>
        </authorList>
    </citation>
    <scope>NUCLEOTIDE SEQUENCE [LARGE SCALE GENOMIC DNA]</scope>
    <source>
        <strain evidence="2">WM001</strain>
    </source>
</reference>
<evidence type="ECO:0000313" key="2">
    <source>
        <dbReference type="EMBL" id="OMJ68533.1"/>
    </source>
</evidence>
<dbReference type="AlphaFoldDB" id="A0A1R2AVI0"/>
<accession>A0A1R2AVI0</accession>
<feature type="coiled-coil region" evidence="1">
    <location>
        <begin position="338"/>
        <end position="481"/>
    </location>
</feature>
<name>A0A1R2AVI0_9CILI</name>
<proteinExistence type="predicted"/>
<feature type="coiled-coil region" evidence="1">
    <location>
        <begin position="934"/>
        <end position="1034"/>
    </location>
</feature>
<evidence type="ECO:0000313" key="3">
    <source>
        <dbReference type="Proteomes" id="UP000187209"/>
    </source>
</evidence>
<organism evidence="2 3">
    <name type="scientific">Stentor coeruleus</name>
    <dbReference type="NCBI Taxonomy" id="5963"/>
    <lineage>
        <taxon>Eukaryota</taxon>
        <taxon>Sar</taxon>
        <taxon>Alveolata</taxon>
        <taxon>Ciliophora</taxon>
        <taxon>Postciliodesmatophora</taxon>
        <taxon>Heterotrichea</taxon>
        <taxon>Heterotrichida</taxon>
        <taxon>Stentoridae</taxon>
        <taxon>Stentor</taxon>
    </lineage>
</organism>
<feature type="coiled-coil region" evidence="1">
    <location>
        <begin position="524"/>
        <end position="666"/>
    </location>
</feature>
<protein>
    <submittedName>
        <fullName evidence="2">Uncharacterized protein</fullName>
    </submittedName>
</protein>
<dbReference type="EMBL" id="MPUH01001315">
    <property type="protein sequence ID" value="OMJ68533.1"/>
    <property type="molecule type" value="Genomic_DNA"/>
</dbReference>
<keyword evidence="1" id="KW-0175">Coiled coil</keyword>
<sequence length="1042" mass="123168">MLEKQKLEENLKIRTEDWDKRLKVLEDEKVQMGYWISNLQNENRKFQETVVDMENENRGLKVKLNFASENFEAQKNMLKETQENNSRLEVEKQYFGNEVEITKKALLELSEEAKRLKGLIFKLENNLEEKNKQSVLMEESYKKIIFELENKNHLIKKNELDLKSAAEIIEEQERKISELQQKIEQEMQYAKGALEKKSEEIEKSALKIKQAQALVIENIEKKDREIEVYIKKVQLLDQELKNSCDEIKNKNSLIWQMKEQINAIQTELSISQFSYIDLQNLLNEKDSEINKITKNNFMYIEKNKNLELVLEEKNADAREKDSHLEVVLKSLEEKCEAVQGLKEENYGKSNEIARLQQELNNLNNQLNEINQEYHIAKMNIEDAKVKLEEKNGLINIKENENASKNQEISQNIYLIKEKDVEINKLTEEVHDQHTEIKKMKENVQKLKFEIADLNSTIENQNKEKNQYLSELDTKIEECKEKDLQICNQEKKFKELSLNLNASEQSYINKCNELEKFMLSSNGEIMTYNQELQIAYSEMDKLRNTIDQNVAKIVAYEEIYTKQIEQLNNYELQQRDLQVIITEKENKIESLYIEITKIQESHDIKSCEIAKAEEVCKSLLEKLKFKETTIYKLENDVEDLKKWELKTIKLQEELKEKEDLIEKIQKDFYDIINQCSDKEKTLNLVNNDLSTQGQRILDLEQVLNDQFQRTNSLQKDLDSINSTCNTLKRKNKELILELTNLNIIIAEQKDQFKTLKDKEEKISELSEQIKLLKTEIDKYRKFEHQCEALKSDLDIQKTQCQLKESKIGKLKFKLREIKRKDSRGLSINENKPRRLSELTETIGILEAKIFNSNIESSKASANCERLNYALNSALQDNEKLSEKLKSAEKKCKVLEKQVMHKRNASALMDDFMLKEITESERYSLMLHLTNDNDEFKILKEDYEIEIKKNQELTNEILELKKLLEELEESNMEKEWKIVQFVKEIEKKTNELDALTLERETCIYSRKSSLGNLRSFNEYEDVMKKIEENNTILETDEEEWNASQ</sequence>
<evidence type="ECO:0000256" key="1">
    <source>
        <dbReference type="SAM" id="Coils"/>
    </source>
</evidence>
<gene>
    <name evidence="2" type="ORF">SteCoe_33976</name>
</gene>
<comment type="caution">
    <text evidence="2">The sequence shown here is derived from an EMBL/GenBank/DDBJ whole genome shotgun (WGS) entry which is preliminary data.</text>
</comment>
<feature type="coiled-coil region" evidence="1">
    <location>
        <begin position="716"/>
        <end position="798"/>
    </location>
</feature>
<dbReference type="Proteomes" id="UP000187209">
    <property type="component" value="Unassembled WGS sequence"/>
</dbReference>
<feature type="coiled-coil region" evidence="1">
    <location>
        <begin position="8"/>
        <end position="239"/>
    </location>
</feature>
<feature type="coiled-coil region" evidence="1">
    <location>
        <begin position="862"/>
        <end position="903"/>
    </location>
</feature>